<keyword evidence="6" id="KW-0965">Cell junction</keyword>
<dbReference type="GO" id="GO:0005925">
    <property type="term" value="C:focal adhesion"/>
    <property type="evidence" value="ECO:0007669"/>
    <property type="project" value="TreeGrafter"/>
</dbReference>
<feature type="compositionally biased region" description="Polar residues" evidence="9">
    <location>
        <begin position="594"/>
        <end position="603"/>
    </location>
</feature>
<comment type="caution">
    <text evidence="13">The sequence shown here is derived from an EMBL/GenBank/DDBJ whole genome shotgun (WGS) entry which is preliminary data.</text>
</comment>
<evidence type="ECO:0000256" key="1">
    <source>
        <dbReference type="ARBA" id="ARBA00004282"/>
    </source>
</evidence>
<protein>
    <recommendedName>
        <fullName evidence="15">Tensin</fullName>
    </recommendedName>
</protein>
<dbReference type="InterPro" id="IPR006020">
    <property type="entry name" value="PTB/PI_dom"/>
</dbReference>
<evidence type="ECO:0000256" key="7">
    <source>
        <dbReference type="ARBA" id="ARBA00022999"/>
    </source>
</evidence>
<evidence type="ECO:0000259" key="11">
    <source>
        <dbReference type="PROSITE" id="PS51181"/>
    </source>
</evidence>
<feature type="compositionally biased region" description="Polar residues" evidence="9">
    <location>
        <begin position="1061"/>
        <end position="1083"/>
    </location>
</feature>
<evidence type="ECO:0000256" key="9">
    <source>
        <dbReference type="SAM" id="MobiDB-lite"/>
    </source>
</evidence>
<keyword evidence="5" id="KW-0904">Protein phosphatase</keyword>
<dbReference type="SUPFAM" id="SSF50729">
    <property type="entry name" value="PH domain-like"/>
    <property type="match status" value="1"/>
</dbReference>
<evidence type="ECO:0008006" key="15">
    <source>
        <dbReference type="Google" id="ProtNLM"/>
    </source>
</evidence>
<feature type="region of interest" description="Disordered" evidence="9">
    <location>
        <begin position="806"/>
        <end position="889"/>
    </location>
</feature>
<keyword evidence="3" id="KW-0597">Phosphoprotein</keyword>
<accession>A0AA36DTN7</accession>
<evidence type="ECO:0000313" key="13">
    <source>
        <dbReference type="EMBL" id="CAJ0592882.1"/>
    </source>
</evidence>
<gene>
    <name evidence="13" type="ORF">CYNAS_LOCUS4865</name>
</gene>
<feature type="compositionally biased region" description="Basic and acidic residues" evidence="9">
    <location>
        <begin position="372"/>
        <end position="381"/>
    </location>
</feature>
<dbReference type="GO" id="GO:0004721">
    <property type="term" value="F:phosphoprotein phosphatase activity"/>
    <property type="evidence" value="ECO:0007669"/>
    <property type="project" value="UniProtKB-KW"/>
</dbReference>
<feature type="compositionally biased region" description="Basic and acidic residues" evidence="9">
    <location>
        <begin position="579"/>
        <end position="588"/>
    </location>
</feature>
<feature type="region of interest" description="Disordered" evidence="9">
    <location>
        <begin position="917"/>
        <end position="973"/>
    </location>
</feature>
<dbReference type="InterPro" id="IPR035012">
    <property type="entry name" value="Tensin-like_SH2"/>
</dbReference>
<evidence type="ECO:0000256" key="6">
    <source>
        <dbReference type="ARBA" id="ARBA00022949"/>
    </source>
</evidence>
<dbReference type="Pfam" id="PF08416">
    <property type="entry name" value="PTB"/>
    <property type="match status" value="1"/>
</dbReference>
<dbReference type="Proteomes" id="UP001176961">
    <property type="component" value="Unassembled WGS sequence"/>
</dbReference>
<feature type="domain" description="SH2" evidence="10">
    <location>
        <begin position="1119"/>
        <end position="1223"/>
    </location>
</feature>
<dbReference type="Pfam" id="PF10409">
    <property type="entry name" value="PTEN_C2"/>
    <property type="match status" value="1"/>
</dbReference>
<dbReference type="SMART" id="SM01326">
    <property type="entry name" value="PTEN_C2"/>
    <property type="match status" value="1"/>
</dbReference>
<dbReference type="InterPro" id="IPR014020">
    <property type="entry name" value="Tensin_C2-dom"/>
</dbReference>
<feature type="region of interest" description="Disordered" evidence="9">
    <location>
        <begin position="525"/>
        <end position="547"/>
    </location>
</feature>
<name>A0AA36DTN7_CYLNA</name>
<dbReference type="PANTHER" id="PTHR45734">
    <property type="entry name" value="TENSIN"/>
    <property type="match status" value="1"/>
</dbReference>
<evidence type="ECO:0000256" key="2">
    <source>
        <dbReference type="ARBA" id="ARBA00007881"/>
    </source>
</evidence>
<dbReference type="Pfam" id="PF00017">
    <property type="entry name" value="SH2"/>
    <property type="match status" value="1"/>
</dbReference>
<dbReference type="InterPro" id="IPR051484">
    <property type="entry name" value="Tensin_PTEN_phosphatase"/>
</dbReference>
<dbReference type="InterPro" id="IPR029021">
    <property type="entry name" value="Prot-tyrosine_phosphatase-like"/>
</dbReference>
<feature type="compositionally biased region" description="Basic and acidic residues" evidence="9">
    <location>
        <begin position="806"/>
        <end position="819"/>
    </location>
</feature>
<dbReference type="Gene3D" id="3.90.190.10">
    <property type="entry name" value="Protein tyrosine phosphatase superfamily"/>
    <property type="match status" value="1"/>
</dbReference>
<dbReference type="CDD" id="cd01213">
    <property type="entry name" value="PTB_tensin"/>
    <property type="match status" value="1"/>
</dbReference>
<evidence type="ECO:0000259" key="10">
    <source>
        <dbReference type="PROSITE" id="PS50001"/>
    </source>
</evidence>
<dbReference type="Gene3D" id="2.60.40.1110">
    <property type="match status" value="1"/>
</dbReference>
<dbReference type="InterPro" id="IPR029023">
    <property type="entry name" value="Tensin_phosphatase"/>
</dbReference>
<sequence length="1389" mass="155904">MARLMCFKSSKKHQEADAAYGDALKNSSSNVAPSNGRMVNRGPVEEGLTLYYVTPRIIVLCSPDEGTEKAYVASLKSVALTLKTKHFEHYKVWNVSRPRNDLSRCLAAENVGWPARLAPPLDRLCALCKQFEQWLTISSSNVVVIHCKGNSSRAAIVLAAFMHYNAICSNDEFVEDRYDMKKFADKHIGANGQPSHKRYIVYFSSLLSGKIRVNPAPIYLHRIAVSHMIGRVLSFKVYERLQPVYETKPSTSKDVLRFDIEQELRLRGDVLIKCHQLVGEERALLFCCQINTCALDVPSKGKTLTLHKEELDHVFADSSVDNRVVLELMISQDPPKSAATTSRQSLEVARSNSYEDFDKAEDESNGPVVYSEIRKPSKESKTNAVAEEAPKEENSEHPSEQQTTSTGYQNLQEQAEMPPPPVPPKPRSASAMAEPVTEMPERRGVLPAQVRPLVQRPPSPRDAGRATPSIEPDLVGKDRYDKASKCFSYAPTKALNEAFERPRKSSVTKIERRVEEELQNIDPNEVSKAYIPRSEPARMQLPPKWDDEVEQAKQAALLDELARIPARSQSVAAQPYYMRNDDTEEKPVVVEQAQRATPTPSSTIGGGYRRRKRETKYGSYRTLNDDAYNSDMDDLCDPDFYLNYQPSNPVNNNNKAAPKPPERTQPASTNSQNHVGTRSVQLPRKKYAPLEAFTDPLDDILASTAPMSATSCVDLRDRDAHRNRNCRSIAALTGPTKTYAERRDSPYFRDRRLFAEDYDAVSEARDPDDWLTHKLRKVQSKREIDPDQMRRRNQEKMLLEELKNAHENETATNGARDETSFTVEGVGTKDPLAEYRREEERLKNTHSPFEDMPRRGRLRSKPPTPPPRERSRSPARSERATPSIDSYSYRHHNGVQESSAHDFSSLGSIVYGNGSYSSKSEQNIPNGYLPSSASTTRRDSRDSRGTSHFEPRSESRTTLQRRQSYGTDRPPFQYADATIQRGNEPPKFFSGQERVAAAIYRAETPQRELYASGTIHRAETPNRYYPENSAFSQRSETPAFPILRETPLPFHPLLYAQNGSRQDLDTTNTTTNSMNYRSASPRSQYIGGQLSRRSSLVSVDTSEIIHHHPVFVKDTSKYWYKPTISREQAINMLRDKAPGTFVVRDSNSFPGAFGLALKVATPPPGVAPGDGTELVRHFLIEPSPKGVKLKGCNNEPVFGSLSALVYQHSITPLALPTKLLLPDYDPATTPEHVSATQALLEQGAACNVAYIGSIDCESLTGSECVRRAVARTVEDTQRGLSRPVSVHFKVSSQGVTLTDNTRKVFFRRHFPVNTVIFAGMDPADRKFDNYCVIGYHDACVKNARLFAIVARKPSSMENACHVFAEFEPEQPATAVVNFINKVLFANRRS</sequence>
<reference evidence="13" key="1">
    <citation type="submission" date="2023-07" db="EMBL/GenBank/DDBJ databases">
        <authorList>
            <consortium name="CYATHOMIX"/>
        </authorList>
    </citation>
    <scope>NUCLEOTIDE SEQUENCE</scope>
    <source>
        <strain evidence="13">N/A</strain>
    </source>
</reference>
<evidence type="ECO:0000313" key="14">
    <source>
        <dbReference type="Proteomes" id="UP001176961"/>
    </source>
</evidence>
<keyword evidence="14" id="KW-1185">Reference proteome</keyword>
<feature type="region of interest" description="Disordered" evidence="9">
    <location>
        <begin position="1061"/>
        <end position="1087"/>
    </location>
</feature>
<dbReference type="SMART" id="SM00462">
    <property type="entry name" value="PTB"/>
    <property type="match status" value="1"/>
</dbReference>
<dbReference type="EMBL" id="CATQJL010000112">
    <property type="protein sequence ID" value="CAJ0592882.1"/>
    <property type="molecule type" value="Genomic_DNA"/>
</dbReference>
<dbReference type="InterPro" id="IPR036860">
    <property type="entry name" value="SH2_dom_sf"/>
</dbReference>
<dbReference type="InterPro" id="IPR013625">
    <property type="entry name" value="PTB"/>
</dbReference>
<feature type="compositionally biased region" description="Polar residues" evidence="9">
    <location>
        <begin position="665"/>
        <end position="680"/>
    </location>
</feature>
<dbReference type="SUPFAM" id="SSF55550">
    <property type="entry name" value="SH2 domain"/>
    <property type="match status" value="1"/>
</dbReference>
<dbReference type="PROSITE" id="PS51181">
    <property type="entry name" value="PPASE_TENSIN"/>
    <property type="match status" value="1"/>
</dbReference>
<dbReference type="PROSITE" id="PS50001">
    <property type="entry name" value="SH2"/>
    <property type="match status" value="1"/>
</dbReference>
<dbReference type="InterPro" id="IPR033929">
    <property type="entry name" value="Tensin_PTB"/>
</dbReference>
<dbReference type="PANTHER" id="PTHR45734:SF10">
    <property type="entry name" value="BLISTERY, ISOFORM A"/>
    <property type="match status" value="1"/>
</dbReference>
<feature type="compositionally biased region" description="Basic and acidic residues" evidence="9">
    <location>
        <begin position="388"/>
        <end position="399"/>
    </location>
</feature>
<feature type="compositionally biased region" description="Polar residues" evidence="9">
    <location>
        <begin position="338"/>
        <end position="354"/>
    </location>
</feature>
<feature type="region of interest" description="Disordered" evidence="9">
    <location>
        <begin position="575"/>
        <end position="617"/>
    </location>
</feature>
<dbReference type="InterPro" id="IPR011993">
    <property type="entry name" value="PH-like_dom_sf"/>
</dbReference>
<dbReference type="Gene3D" id="2.30.29.30">
    <property type="entry name" value="Pleckstrin-homology domain (PH domain)/Phosphotyrosine-binding domain (PTB)"/>
    <property type="match status" value="1"/>
</dbReference>
<feature type="domain" description="C2 tensin-type" evidence="12">
    <location>
        <begin position="203"/>
        <end position="333"/>
    </location>
</feature>
<evidence type="ECO:0000259" key="12">
    <source>
        <dbReference type="PROSITE" id="PS51182"/>
    </source>
</evidence>
<organism evidence="13 14">
    <name type="scientific">Cylicocyclus nassatus</name>
    <name type="common">Nematode worm</name>
    <dbReference type="NCBI Taxonomy" id="53992"/>
    <lineage>
        <taxon>Eukaryota</taxon>
        <taxon>Metazoa</taxon>
        <taxon>Ecdysozoa</taxon>
        <taxon>Nematoda</taxon>
        <taxon>Chromadorea</taxon>
        <taxon>Rhabditida</taxon>
        <taxon>Rhabditina</taxon>
        <taxon>Rhabditomorpha</taxon>
        <taxon>Strongyloidea</taxon>
        <taxon>Strongylidae</taxon>
        <taxon>Cylicocyclus</taxon>
    </lineage>
</organism>
<feature type="compositionally biased region" description="Basic and acidic residues" evidence="9">
    <location>
        <begin position="867"/>
        <end position="879"/>
    </location>
</feature>
<evidence type="ECO:0000256" key="5">
    <source>
        <dbReference type="ARBA" id="ARBA00022912"/>
    </source>
</evidence>
<dbReference type="SMART" id="SM00252">
    <property type="entry name" value="SH2"/>
    <property type="match status" value="1"/>
</dbReference>
<feature type="region of interest" description="Disordered" evidence="9">
    <location>
        <begin position="333"/>
        <end position="477"/>
    </location>
</feature>
<dbReference type="Gene3D" id="3.30.505.10">
    <property type="entry name" value="SH2 domain"/>
    <property type="match status" value="1"/>
</dbReference>
<comment type="similarity">
    <text evidence="2">Belongs to the PTEN phosphatase protein family.</text>
</comment>
<dbReference type="CDD" id="cd09927">
    <property type="entry name" value="SH2_Tensin_like"/>
    <property type="match status" value="1"/>
</dbReference>
<feature type="compositionally biased region" description="Polar residues" evidence="9">
    <location>
        <begin position="400"/>
        <end position="413"/>
    </location>
</feature>
<evidence type="ECO:0000256" key="3">
    <source>
        <dbReference type="ARBA" id="ARBA00022553"/>
    </source>
</evidence>
<feature type="compositionally biased region" description="Pro residues" evidence="9">
    <location>
        <begin position="417"/>
        <end position="426"/>
    </location>
</feature>
<dbReference type="InterPro" id="IPR000980">
    <property type="entry name" value="SH2"/>
</dbReference>
<evidence type="ECO:0000256" key="4">
    <source>
        <dbReference type="ARBA" id="ARBA00022801"/>
    </source>
</evidence>
<proteinExistence type="inferred from homology"/>
<feature type="region of interest" description="Disordered" evidence="9">
    <location>
        <begin position="639"/>
        <end position="681"/>
    </location>
</feature>
<feature type="compositionally biased region" description="Low complexity" evidence="9">
    <location>
        <begin position="646"/>
        <end position="657"/>
    </location>
</feature>
<feature type="compositionally biased region" description="Basic and acidic residues" evidence="9">
    <location>
        <begin position="831"/>
        <end position="854"/>
    </location>
</feature>
<feature type="compositionally biased region" description="Basic and acidic residues" evidence="9">
    <location>
        <begin position="936"/>
        <end position="955"/>
    </location>
</feature>
<feature type="compositionally biased region" description="Polar residues" evidence="9">
    <location>
        <begin position="956"/>
        <end position="966"/>
    </location>
</feature>
<feature type="domain" description="Phosphatase tensin-type" evidence="11">
    <location>
        <begin position="39"/>
        <end position="210"/>
    </location>
</feature>
<dbReference type="SUPFAM" id="SSF52799">
    <property type="entry name" value="(Phosphotyrosine protein) phosphatases II"/>
    <property type="match status" value="1"/>
</dbReference>
<dbReference type="PROSITE" id="PS51182">
    <property type="entry name" value="C2_TENSIN"/>
    <property type="match status" value="1"/>
</dbReference>
<evidence type="ECO:0000256" key="8">
    <source>
        <dbReference type="PROSITE-ProRule" id="PRU00191"/>
    </source>
</evidence>
<comment type="subcellular location">
    <subcellularLocation>
        <location evidence="1">Cell junction</location>
    </subcellularLocation>
</comment>
<keyword evidence="7 8" id="KW-0727">SH2 domain</keyword>
<dbReference type="SUPFAM" id="SSF49562">
    <property type="entry name" value="C2 domain (Calcium/lipid-binding domain, CaLB)"/>
    <property type="match status" value="1"/>
</dbReference>
<keyword evidence="4" id="KW-0378">Hydrolase</keyword>
<dbReference type="InterPro" id="IPR035892">
    <property type="entry name" value="C2_domain_sf"/>
</dbReference>